<proteinExistence type="inferred from homology"/>
<feature type="domain" description="Multidrug resistance protein MdtA-like beta-barrel" evidence="6">
    <location>
        <begin position="206"/>
        <end position="291"/>
    </location>
</feature>
<dbReference type="InterPro" id="IPR006143">
    <property type="entry name" value="RND_pump_MFP"/>
</dbReference>
<dbReference type="GO" id="GO:0046677">
    <property type="term" value="P:response to antibiotic"/>
    <property type="evidence" value="ECO:0007669"/>
    <property type="project" value="TreeGrafter"/>
</dbReference>
<dbReference type="Proteomes" id="UP000824099">
    <property type="component" value="Unassembled WGS sequence"/>
</dbReference>
<comment type="caution">
    <text evidence="8">The sequence shown here is derived from an EMBL/GenBank/DDBJ whole genome shotgun (WGS) entry which is preliminary data.</text>
</comment>
<comment type="similarity">
    <text evidence="2">Belongs to the membrane fusion protein (MFP) (TC 8.A.1) family.</text>
</comment>
<evidence type="ECO:0000259" key="4">
    <source>
        <dbReference type="Pfam" id="PF25876"/>
    </source>
</evidence>
<reference evidence="8" key="2">
    <citation type="journal article" date="2021" name="PeerJ">
        <title>Extensive microbial diversity within the chicken gut microbiome revealed by metagenomics and culture.</title>
        <authorList>
            <person name="Gilroy R."/>
            <person name="Ravi A."/>
            <person name="Getino M."/>
            <person name="Pursley I."/>
            <person name="Horton D.L."/>
            <person name="Alikhan N.F."/>
            <person name="Baker D."/>
            <person name="Gharbi K."/>
            <person name="Hall N."/>
            <person name="Watson M."/>
            <person name="Adriaenssens E.M."/>
            <person name="Foster-Nyarko E."/>
            <person name="Jarju S."/>
            <person name="Secka A."/>
            <person name="Antonio M."/>
            <person name="Oren A."/>
            <person name="Chaudhuri R.R."/>
            <person name="La Ragione R."/>
            <person name="Hildebrand F."/>
            <person name="Pallen M.J."/>
        </authorList>
    </citation>
    <scope>NUCLEOTIDE SEQUENCE</scope>
    <source>
        <strain evidence="8">CHK160-1198</strain>
    </source>
</reference>
<keyword evidence="3" id="KW-0732">Signal</keyword>
<feature type="chain" id="PRO_5039104926" evidence="3">
    <location>
        <begin position="22"/>
        <end position="380"/>
    </location>
</feature>
<evidence type="ECO:0000313" key="8">
    <source>
        <dbReference type="EMBL" id="HIU63818.1"/>
    </source>
</evidence>
<dbReference type="Pfam" id="PF25944">
    <property type="entry name" value="Beta-barrel_RND"/>
    <property type="match status" value="1"/>
</dbReference>
<evidence type="ECO:0000259" key="5">
    <source>
        <dbReference type="Pfam" id="PF25917"/>
    </source>
</evidence>
<comment type="subcellular location">
    <subcellularLocation>
        <location evidence="1">Cell envelope</location>
    </subcellularLocation>
</comment>
<dbReference type="GO" id="GO:0022857">
    <property type="term" value="F:transmembrane transporter activity"/>
    <property type="evidence" value="ECO:0007669"/>
    <property type="project" value="InterPro"/>
</dbReference>
<gene>
    <name evidence="8" type="ORF">IAB06_02080</name>
</gene>
<dbReference type="Pfam" id="PF25917">
    <property type="entry name" value="BSH_RND"/>
    <property type="match status" value="1"/>
</dbReference>
<name>A0A9D1SL88_9FIRM</name>
<reference evidence="8" key="1">
    <citation type="submission" date="2020-10" db="EMBL/GenBank/DDBJ databases">
        <authorList>
            <person name="Gilroy R."/>
        </authorList>
    </citation>
    <scope>NUCLEOTIDE SEQUENCE</scope>
    <source>
        <strain evidence="8">CHK160-1198</strain>
    </source>
</reference>
<feature type="domain" description="Multidrug resistance protein MdtA-like barrel-sandwich hybrid" evidence="5">
    <location>
        <begin position="62"/>
        <end position="196"/>
    </location>
</feature>
<evidence type="ECO:0000256" key="1">
    <source>
        <dbReference type="ARBA" id="ARBA00004196"/>
    </source>
</evidence>
<feature type="domain" description="Multidrug resistance protein MdtA-like C-terminal permuted SH3" evidence="7">
    <location>
        <begin position="296"/>
        <end position="357"/>
    </location>
</feature>
<evidence type="ECO:0000259" key="7">
    <source>
        <dbReference type="Pfam" id="PF25967"/>
    </source>
</evidence>
<feature type="domain" description="Multidrug resistance protein MdtA-like alpha-helical hairpin" evidence="4">
    <location>
        <begin position="102"/>
        <end position="166"/>
    </location>
</feature>
<dbReference type="InterPro" id="IPR058626">
    <property type="entry name" value="MdtA-like_b-barrel"/>
</dbReference>
<evidence type="ECO:0000313" key="9">
    <source>
        <dbReference type="Proteomes" id="UP000824099"/>
    </source>
</evidence>
<evidence type="ECO:0000256" key="2">
    <source>
        <dbReference type="ARBA" id="ARBA00009477"/>
    </source>
</evidence>
<feature type="signal peptide" evidence="3">
    <location>
        <begin position="1"/>
        <end position="21"/>
    </location>
</feature>
<dbReference type="NCBIfam" id="TIGR01730">
    <property type="entry name" value="RND_mfp"/>
    <property type="match status" value="1"/>
</dbReference>
<dbReference type="Gene3D" id="2.40.30.170">
    <property type="match status" value="1"/>
</dbReference>
<evidence type="ECO:0000259" key="6">
    <source>
        <dbReference type="Pfam" id="PF25944"/>
    </source>
</evidence>
<dbReference type="InterPro" id="IPR058625">
    <property type="entry name" value="MdtA-like_BSH"/>
</dbReference>
<evidence type="ECO:0000256" key="3">
    <source>
        <dbReference type="SAM" id="SignalP"/>
    </source>
</evidence>
<dbReference type="AlphaFoldDB" id="A0A9D1SL88"/>
<sequence>MFGRKKILVFSLLMASLFVLNGCANKQQAAPQETLVKTMQVVKRDTPITYEYSSFVEAQKEIQLKARVSGMIVEKHFNGGDYVEKGQLLYVIDPRSYQAASLNAQAQLANAEAVASNTRRDAERYQTLYEQGAISKQVYDNTMASLAQSEAQVAAQQALLSAAQVDVGETNVVAPFSGRISTEDVAIGTFVTSGQTVLGTISNSDPVLVKFNISETEYLKVMTSAKGSASSPLENISLKLADGVSYPYNGKLTQVDRGISEGTGTLTLKAEFPNPDNLLLPGMFANLQANIGTKKDALLVPQRAVSEIMYKYFVYVVDEDNKVEMKEVKLGARVGRMWVVEEGLDGSENIIVEGTQKVKTGSVVKPEKMTEEELDNSTAQ</sequence>
<dbReference type="InterPro" id="IPR058627">
    <property type="entry name" value="MdtA-like_C"/>
</dbReference>
<dbReference type="Pfam" id="PF25967">
    <property type="entry name" value="RND-MFP_C"/>
    <property type="match status" value="1"/>
</dbReference>
<organism evidence="8 9">
    <name type="scientific">Candidatus Avacidaminococcus intestinavium</name>
    <dbReference type="NCBI Taxonomy" id="2840684"/>
    <lineage>
        <taxon>Bacteria</taxon>
        <taxon>Bacillati</taxon>
        <taxon>Bacillota</taxon>
        <taxon>Negativicutes</taxon>
        <taxon>Acidaminococcales</taxon>
        <taxon>Acidaminococcaceae</taxon>
        <taxon>Acidaminococcaceae incertae sedis</taxon>
        <taxon>Candidatus Avacidaminococcus</taxon>
    </lineage>
</organism>
<dbReference type="PANTHER" id="PTHR30158">
    <property type="entry name" value="ACRA/E-RELATED COMPONENT OF DRUG EFFLUX TRANSPORTER"/>
    <property type="match status" value="1"/>
</dbReference>
<dbReference type="InterPro" id="IPR058624">
    <property type="entry name" value="MdtA-like_HH"/>
</dbReference>
<accession>A0A9D1SL88</accession>
<dbReference type="GO" id="GO:0030313">
    <property type="term" value="C:cell envelope"/>
    <property type="evidence" value="ECO:0007669"/>
    <property type="project" value="UniProtKB-SubCell"/>
</dbReference>
<dbReference type="Gene3D" id="2.40.420.20">
    <property type="match status" value="1"/>
</dbReference>
<dbReference type="GO" id="GO:0005886">
    <property type="term" value="C:plasma membrane"/>
    <property type="evidence" value="ECO:0007669"/>
    <property type="project" value="TreeGrafter"/>
</dbReference>
<dbReference type="SUPFAM" id="SSF111369">
    <property type="entry name" value="HlyD-like secretion proteins"/>
    <property type="match status" value="1"/>
</dbReference>
<dbReference type="Gene3D" id="2.40.50.100">
    <property type="match status" value="1"/>
</dbReference>
<dbReference type="EMBL" id="DVNI01000030">
    <property type="protein sequence ID" value="HIU63818.1"/>
    <property type="molecule type" value="Genomic_DNA"/>
</dbReference>
<dbReference type="Pfam" id="PF25876">
    <property type="entry name" value="HH_MFP_RND"/>
    <property type="match status" value="1"/>
</dbReference>
<dbReference type="Gene3D" id="1.10.287.470">
    <property type="entry name" value="Helix hairpin bin"/>
    <property type="match status" value="1"/>
</dbReference>
<dbReference type="FunFam" id="2.40.420.20:FF:000001">
    <property type="entry name" value="Efflux RND transporter periplasmic adaptor subunit"/>
    <property type="match status" value="1"/>
</dbReference>
<protein>
    <submittedName>
        <fullName evidence="8">Efflux RND transporter periplasmic adaptor subunit</fullName>
    </submittedName>
</protein>